<dbReference type="PANTHER" id="PTHR10961">
    <property type="entry name" value="PEROXISOMAL SARCOSINE OXIDASE"/>
    <property type="match status" value="1"/>
</dbReference>
<evidence type="ECO:0000313" key="8">
    <source>
        <dbReference type="EMBL" id="RJE25373.1"/>
    </source>
</evidence>
<dbReference type="STRING" id="2070753.A0A3A2ZSS2"/>
<proteinExistence type="inferred from homology"/>
<dbReference type="InterPro" id="IPR036188">
    <property type="entry name" value="FAD/NAD-bd_sf"/>
</dbReference>
<comment type="cofactor">
    <cofactor evidence="1">
        <name>FAD</name>
        <dbReference type="ChEBI" id="CHEBI:57692"/>
    </cofactor>
</comment>
<keyword evidence="6" id="KW-1133">Transmembrane helix</keyword>
<dbReference type="SUPFAM" id="SSF51905">
    <property type="entry name" value="FAD/NAD(P)-binding domain"/>
    <property type="match status" value="1"/>
</dbReference>
<comment type="caution">
    <text evidence="8">The sequence shown here is derived from an EMBL/GenBank/DDBJ whole genome shotgun (WGS) entry which is preliminary data.</text>
</comment>
<dbReference type="EMBL" id="MVGC01000049">
    <property type="protein sequence ID" value="RJE25373.1"/>
    <property type="molecule type" value="Genomic_DNA"/>
</dbReference>
<dbReference type="GO" id="GO:0008115">
    <property type="term" value="F:sarcosine oxidase activity"/>
    <property type="evidence" value="ECO:0007669"/>
    <property type="project" value="TreeGrafter"/>
</dbReference>
<dbReference type="InterPro" id="IPR045170">
    <property type="entry name" value="MTOX"/>
</dbReference>
<dbReference type="InterPro" id="IPR006076">
    <property type="entry name" value="FAD-dep_OxRdtase"/>
</dbReference>
<dbReference type="PANTHER" id="PTHR10961:SF15">
    <property type="entry name" value="FAD DEPENDENT OXIDOREDUCTASE DOMAIN-CONTAINING PROTEIN"/>
    <property type="match status" value="1"/>
</dbReference>
<dbReference type="AlphaFoldDB" id="A0A3A2ZSS2"/>
<comment type="similarity">
    <text evidence="2">Belongs to the MSOX/MTOX family.</text>
</comment>
<accession>A0A3A2ZSS2</accession>
<keyword evidence="4" id="KW-0274">FAD</keyword>
<evidence type="ECO:0000256" key="3">
    <source>
        <dbReference type="ARBA" id="ARBA00022630"/>
    </source>
</evidence>
<keyword evidence="6" id="KW-0812">Transmembrane</keyword>
<dbReference type="SUPFAM" id="SSF54373">
    <property type="entry name" value="FAD-linked reductases, C-terminal domain"/>
    <property type="match status" value="1"/>
</dbReference>
<protein>
    <submittedName>
        <fullName evidence="8">FAD dependent oxidoreductase</fullName>
    </submittedName>
</protein>
<evidence type="ECO:0000313" key="9">
    <source>
        <dbReference type="Proteomes" id="UP000266188"/>
    </source>
</evidence>
<sequence>MASNTPLTDKCFPIVVVGAGVFGLSSAIHLAKRGFQNVTVFDKQPYHKTQYDFENGCDAASADYNKIIRAAYGHETWYQDLTFDAIENWKAWNESLSKGQNLPPGMTDRDRIYVDCGNYHLGDAEGPNLFEKQSIENITKAGLGHTQYLFTDAKEAARAKANGLGYAVDPFNLSKDGKYQGYFDGIGGLVYADKACRYALHLAESLGVKLVLDRRAGSFERFHEQNGKVVGIVTADGKIHEATLTLIALGGWTPTILPEMDGLCETTAGSVAMLQIPRDSPLFQRFSPENFPVWQYKTRGGADGNLYGFPIDERGIMKLGYRGTKYTNPQIQSNNKVRSAPITKWTSPFITGLPEKSIQVIRGFLDTYMPELRQNGINITSTRLCWYTDSFDNQFVIDAVPNRPGVMVATGGSGHAFKFLPVIGKFVVDHIEGIQSDMLKRWQWRQLKEGEKPHNELMKGLADQNALQKVRMSRTEDLMLDNMSYRSKL</sequence>
<feature type="domain" description="FAD dependent oxidoreductase" evidence="7">
    <location>
        <begin position="14"/>
        <end position="429"/>
    </location>
</feature>
<dbReference type="GO" id="GO:0050660">
    <property type="term" value="F:flavin adenine dinucleotide binding"/>
    <property type="evidence" value="ECO:0007669"/>
    <property type="project" value="InterPro"/>
</dbReference>
<gene>
    <name evidence="8" type="ORF">PHISCL_02264</name>
</gene>
<evidence type="ECO:0000256" key="2">
    <source>
        <dbReference type="ARBA" id="ARBA00010989"/>
    </source>
</evidence>
<keyword evidence="5" id="KW-0560">Oxidoreductase</keyword>
<evidence type="ECO:0000256" key="6">
    <source>
        <dbReference type="SAM" id="Phobius"/>
    </source>
</evidence>
<evidence type="ECO:0000256" key="5">
    <source>
        <dbReference type="ARBA" id="ARBA00023002"/>
    </source>
</evidence>
<feature type="transmembrane region" description="Helical" evidence="6">
    <location>
        <begin position="12"/>
        <end position="31"/>
    </location>
</feature>
<evidence type="ECO:0000256" key="4">
    <source>
        <dbReference type="ARBA" id="ARBA00022827"/>
    </source>
</evidence>
<dbReference type="Pfam" id="PF01266">
    <property type="entry name" value="DAO"/>
    <property type="match status" value="1"/>
</dbReference>
<dbReference type="Gene3D" id="3.30.9.10">
    <property type="entry name" value="D-Amino Acid Oxidase, subunit A, domain 2"/>
    <property type="match status" value="1"/>
</dbReference>
<reference evidence="9" key="1">
    <citation type="submission" date="2017-02" db="EMBL/GenBank/DDBJ databases">
        <authorList>
            <person name="Tafer H."/>
            <person name="Lopandic K."/>
        </authorList>
    </citation>
    <scope>NUCLEOTIDE SEQUENCE [LARGE SCALE GENOMIC DNA]</scope>
    <source>
        <strain evidence="9">CBS 366.77</strain>
    </source>
</reference>
<dbReference type="Proteomes" id="UP000266188">
    <property type="component" value="Unassembled WGS sequence"/>
</dbReference>
<evidence type="ECO:0000256" key="1">
    <source>
        <dbReference type="ARBA" id="ARBA00001974"/>
    </source>
</evidence>
<evidence type="ECO:0000259" key="7">
    <source>
        <dbReference type="Pfam" id="PF01266"/>
    </source>
</evidence>
<name>A0A3A2ZSS2_9EURO</name>
<keyword evidence="9" id="KW-1185">Reference proteome</keyword>
<keyword evidence="3" id="KW-0285">Flavoprotein</keyword>
<dbReference type="Gene3D" id="3.50.50.60">
    <property type="entry name" value="FAD/NAD(P)-binding domain"/>
    <property type="match status" value="1"/>
</dbReference>
<keyword evidence="6" id="KW-0472">Membrane</keyword>
<dbReference type="OrthoDB" id="2219495at2759"/>
<organism evidence="8 9">
    <name type="scientific">Aspergillus sclerotialis</name>
    <dbReference type="NCBI Taxonomy" id="2070753"/>
    <lineage>
        <taxon>Eukaryota</taxon>
        <taxon>Fungi</taxon>
        <taxon>Dikarya</taxon>
        <taxon>Ascomycota</taxon>
        <taxon>Pezizomycotina</taxon>
        <taxon>Eurotiomycetes</taxon>
        <taxon>Eurotiomycetidae</taxon>
        <taxon>Eurotiales</taxon>
        <taxon>Aspergillaceae</taxon>
        <taxon>Aspergillus</taxon>
        <taxon>Aspergillus subgen. Polypaecilum</taxon>
    </lineage>
</organism>